<protein>
    <submittedName>
        <fullName evidence="2">Bax inhibitor-1/YccA family protein</fullName>
    </submittedName>
</protein>
<reference evidence="2 3" key="1">
    <citation type="submission" date="2018-10" db="EMBL/GenBank/DDBJ databases">
        <authorList>
            <person name="Li J."/>
        </authorList>
    </citation>
    <scope>NUCLEOTIDE SEQUENCE [LARGE SCALE GENOMIC DNA]</scope>
    <source>
        <strain evidence="2 3">JCM 11654</strain>
    </source>
</reference>
<evidence type="ECO:0000313" key="3">
    <source>
        <dbReference type="Proteomes" id="UP000269438"/>
    </source>
</evidence>
<feature type="transmembrane region" description="Helical" evidence="1">
    <location>
        <begin position="60"/>
        <end position="93"/>
    </location>
</feature>
<name>A0A3L7AX31_9MICO</name>
<dbReference type="PANTHER" id="PTHR41282:SF1">
    <property type="entry name" value="CONSERVED TRANSMEMBRANE PROTEIN-RELATED"/>
    <property type="match status" value="1"/>
</dbReference>
<dbReference type="Proteomes" id="UP000269438">
    <property type="component" value="Unassembled WGS sequence"/>
</dbReference>
<dbReference type="PANTHER" id="PTHR41282">
    <property type="entry name" value="CONSERVED TRANSMEMBRANE PROTEIN-RELATED"/>
    <property type="match status" value="1"/>
</dbReference>
<dbReference type="RefSeq" id="WP_121687461.1">
    <property type="nucleotide sequence ID" value="NZ_RCUY01000002.1"/>
</dbReference>
<gene>
    <name evidence="2" type="ORF">D9V34_03045</name>
</gene>
<keyword evidence="1" id="KW-0472">Membrane</keyword>
<feature type="transmembrane region" description="Helical" evidence="1">
    <location>
        <begin position="201"/>
        <end position="220"/>
    </location>
</feature>
<proteinExistence type="predicted"/>
<dbReference type="InterPro" id="IPR010539">
    <property type="entry name" value="BaxI_1-like"/>
</dbReference>
<feature type="transmembrane region" description="Helical" evidence="1">
    <location>
        <begin position="105"/>
        <end position="123"/>
    </location>
</feature>
<feature type="transmembrane region" description="Helical" evidence="1">
    <location>
        <begin position="129"/>
        <end position="151"/>
    </location>
</feature>
<sequence length="270" mass="28698">MASNNPAFRNPAFNNGGAQAQAGTQAQMSAEQLQHLYNQPVGAVDASDRMTVEDTVVKTGISFAILVVGAVIGWAVPVLMIPAMIVGFVLAMVNIFKKAPSAPLVLAYAAAQGLFLGALSLTFERMFPGIVLQALIATLSVIGVTLALFASGKIRASKKATKIFMIAMVGYLVYSLVNMVLMMTGVLGSGAMFGLNSRVEIFGIPLGVLLGIVVVIMAAYSLVLDFDSIQRGVQNRAPKVYAWAGAFGIMVTVIWLYTEILRMIAIFRSN</sequence>
<keyword evidence="1" id="KW-0812">Transmembrane</keyword>
<organism evidence="2 3">
    <name type="scientific">Mycetocola lacteus</name>
    <dbReference type="NCBI Taxonomy" id="76637"/>
    <lineage>
        <taxon>Bacteria</taxon>
        <taxon>Bacillati</taxon>
        <taxon>Actinomycetota</taxon>
        <taxon>Actinomycetes</taxon>
        <taxon>Micrococcales</taxon>
        <taxon>Microbacteriaceae</taxon>
        <taxon>Mycetocola</taxon>
    </lineage>
</organism>
<accession>A0A3L7AX31</accession>
<feature type="transmembrane region" description="Helical" evidence="1">
    <location>
        <begin position="163"/>
        <end position="181"/>
    </location>
</feature>
<dbReference type="PIRSF" id="PIRSF009160">
    <property type="entry name" value="UCP009160"/>
    <property type="match status" value="1"/>
</dbReference>
<dbReference type="OrthoDB" id="116480at2"/>
<evidence type="ECO:0000256" key="1">
    <source>
        <dbReference type="SAM" id="Phobius"/>
    </source>
</evidence>
<evidence type="ECO:0000313" key="2">
    <source>
        <dbReference type="EMBL" id="RLP83802.1"/>
    </source>
</evidence>
<dbReference type="EMBL" id="RCUY01000002">
    <property type="protein sequence ID" value="RLP83802.1"/>
    <property type="molecule type" value="Genomic_DNA"/>
</dbReference>
<keyword evidence="3" id="KW-1185">Reference proteome</keyword>
<keyword evidence="1" id="KW-1133">Transmembrane helix</keyword>
<dbReference type="AlphaFoldDB" id="A0A3L7AX31"/>
<comment type="caution">
    <text evidence="2">The sequence shown here is derived from an EMBL/GenBank/DDBJ whole genome shotgun (WGS) entry which is preliminary data.</text>
</comment>
<feature type="transmembrane region" description="Helical" evidence="1">
    <location>
        <begin position="240"/>
        <end position="258"/>
    </location>
</feature>
<dbReference type="Pfam" id="PF12811">
    <property type="entry name" value="BaxI_1"/>
    <property type="match status" value="1"/>
</dbReference>